<feature type="binding site" evidence="2">
    <location>
        <position position="46"/>
    </location>
    <ligand>
        <name>Zn(2+)</name>
        <dbReference type="ChEBI" id="CHEBI:29105"/>
    </ligand>
</feature>
<proteinExistence type="predicted"/>
<dbReference type="InterPro" id="IPR046322">
    <property type="entry name" value="DUF4931"/>
</dbReference>
<dbReference type="EMBL" id="MEWA01000005">
    <property type="protein sequence ID" value="OGC70450.1"/>
    <property type="molecule type" value="Genomic_DNA"/>
</dbReference>
<dbReference type="InterPro" id="IPR005850">
    <property type="entry name" value="GalP_Utransf_C"/>
</dbReference>
<evidence type="ECO:0000259" key="4">
    <source>
        <dbReference type="Pfam" id="PF16285"/>
    </source>
</evidence>
<dbReference type="PANTHER" id="PTHR42763">
    <property type="entry name" value="ADP-GLUCOSE PHOSPHORYLASE"/>
    <property type="match status" value="1"/>
</dbReference>
<dbReference type="GO" id="GO:0008108">
    <property type="term" value="F:UDP-glucose:hexose-1-phosphate uridylyltransferase activity"/>
    <property type="evidence" value="ECO:0007669"/>
    <property type="project" value="InterPro"/>
</dbReference>
<feature type="binding site" evidence="2">
    <location>
        <position position="88"/>
    </location>
    <ligand>
        <name>Zn(2+)</name>
        <dbReference type="ChEBI" id="CHEBI:29105"/>
    </ligand>
</feature>
<dbReference type="PIRSF" id="PIRSF000808">
    <property type="entry name" value="GalT"/>
    <property type="match status" value="1"/>
</dbReference>
<comment type="caution">
    <text evidence="5">The sequence shown here is derived from an EMBL/GenBank/DDBJ whole genome shotgun (WGS) entry which is preliminary data.</text>
</comment>
<evidence type="ECO:0000313" key="6">
    <source>
        <dbReference type="Proteomes" id="UP000179113"/>
    </source>
</evidence>
<evidence type="ECO:0000313" key="5">
    <source>
        <dbReference type="EMBL" id="OGC70450.1"/>
    </source>
</evidence>
<keyword evidence="2" id="KW-0862">Zinc</keyword>
<keyword evidence="2" id="KW-0479">Metal-binding</keyword>
<dbReference type="Pfam" id="PF16285">
    <property type="entry name" value="DUF4931_N"/>
    <property type="match status" value="1"/>
</dbReference>
<sequence length="315" mass="36108">MSQFIFDELTGTPTILATQRAKRADQTGAVSGAAKKPEIKNVCYFCKGNEGMTPQATYQDADDWNVRVFKNKFPIVDDHEIIVHSPEHDKDLTELPQEQNVRYVRAILNRVHDYTSRGYEVMVFNNRGGKAGASILHPHSQIIALSGFPGIIELEKHEALRYYNEHHSCYWCDMIKAESVIGERVVYESKHFLCVVPKASRWSYEMILVPKSHKPNFEFVDEMEINDFARILKASLYAYDELFNRPDRNFWIHTQRYDPYHWHVGFIPHIKVVGGLELGAGIWVSDKASPEDASKQLGEKVKIMYEDGDGVKSIA</sequence>
<dbReference type="InterPro" id="IPR036265">
    <property type="entry name" value="HIT-like_sf"/>
</dbReference>
<feature type="active site" description="Tele-UMP-histidine intermediate" evidence="1">
    <location>
        <position position="139"/>
    </location>
</feature>
<evidence type="ECO:0000259" key="3">
    <source>
        <dbReference type="Pfam" id="PF02744"/>
    </source>
</evidence>
<gene>
    <name evidence="5" type="ORF">A2415_02600</name>
</gene>
<evidence type="ECO:0000256" key="2">
    <source>
        <dbReference type="PIRSR" id="PIRSR000808-3"/>
    </source>
</evidence>
<comment type="cofactor">
    <cofactor evidence="2">
        <name>Zn(2+)</name>
        <dbReference type="ChEBI" id="CHEBI:29105"/>
    </cofactor>
    <text evidence="2">Binds 1 zinc ion per subunit.</text>
</comment>
<feature type="binding site" evidence="2">
    <location>
        <position position="137"/>
    </location>
    <ligand>
        <name>Zn(2+)</name>
        <dbReference type="ChEBI" id="CHEBI:29105"/>
    </ligand>
</feature>
<dbReference type="GO" id="GO:0008270">
    <property type="term" value="F:zinc ion binding"/>
    <property type="evidence" value="ECO:0007669"/>
    <property type="project" value="InterPro"/>
</dbReference>
<feature type="domain" description="DUF4931" evidence="4">
    <location>
        <begin position="40"/>
        <end position="146"/>
    </location>
</feature>
<dbReference type="GO" id="GO:0006012">
    <property type="term" value="P:galactose metabolic process"/>
    <property type="evidence" value="ECO:0007669"/>
    <property type="project" value="InterPro"/>
</dbReference>
<dbReference type="Pfam" id="PF02744">
    <property type="entry name" value="GalP_UDP_tr_C"/>
    <property type="match status" value="1"/>
</dbReference>
<feature type="domain" description="Galactose-1-phosphate uridyl transferase C-terminal" evidence="3">
    <location>
        <begin position="161"/>
        <end position="244"/>
    </location>
</feature>
<dbReference type="Gene3D" id="3.30.428.10">
    <property type="entry name" value="HIT-like"/>
    <property type="match status" value="3"/>
</dbReference>
<dbReference type="PANTHER" id="PTHR42763:SF2">
    <property type="entry name" value="ADP-GLUCOSE PHOSPHORYLASE"/>
    <property type="match status" value="1"/>
</dbReference>
<dbReference type="InterPro" id="IPR053177">
    <property type="entry name" value="ADP-glucose_phosphorylase"/>
</dbReference>
<dbReference type="Proteomes" id="UP000179113">
    <property type="component" value="Unassembled WGS sequence"/>
</dbReference>
<organism evidence="5 6">
    <name type="scientific">candidate division WWE3 bacterium RIFOXYC1_FULL_39_7</name>
    <dbReference type="NCBI Taxonomy" id="1802643"/>
    <lineage>
        <taxon>Bacteria</taxon>
        <taxon>Katanobacteria</taxon>
    </lineage>
</organism>
<evidence type="ECO:0000256" key="1">
    <source>
        <dbReference type="PIRSR" id="PIRSR000808-1"/>
    </source>
</evidence>
<feature type="binding site" evidence="2">
    <location>
        <position position="43"/>
    </location>
    <ligand>
        <name>Zn(2+)</name>
        <dbReference type="ChEBI" id="CHEBI:29105"/>
    </ligand>
</feature>
<name>A0A1F4WM25_UNCKA</name>
<accession>A0A1F4WM25</accession>
<protein>
    <submittedName>
        <fullName evidence="5">Uncharacterized protein</fullName>
    </submittedName>
</protein>
<dbReference type="AlphaFoldDB" id="A0A1F4WM25"/>
<dbReference type="SUPFAM" id="SSF54197">
    <property type="entry name" value="HIT-like"/>
    <property type="match status" value="2"/>
</dbReference>
<reference evidence="5 6" key="1">
    <citation type="journal article" date="2016" name="Nat. Commun.">
        <title>Thousands of microbial genomes shed light on interconnected biogeochemical processes in an aquifer system.</title>
        <authorList>
            <person name="Anantharaman K."/>
            <person name="Brown C.T."/>
            <person name="Hug L.A."/>
            <person name="Sharon I."/>
            <person name="Castelle C.J."/>
            <person name="Probst A.J."/>
            <person name="Thomas B.C."/>
            <person name="Singh A."/>
            <person name="Wilkins M.J."/>
            <person name="Karaoz U."/>
            <person name="Brodie E.L."/>
            <person name="Williams K.H."/>
            <person name="Hubbard S.S."/>
            <person name="Banfield J.F."/>
        </authorList>
    </citation>
    <scope>NUCLEOTIDE SEQUENCE [LARGE SCALE GENOMIC DNA]</scope>
</reference>
<dbReference type="InterPro" id="IPR001937">
    <property type="entry name" value="GalP_UDPtransf1"/>
</dbReference>